<dbReference type="PANTHER" id="PTHR43711">
    <property type="entry name" value="TWO-COMPONENT HISTIDINE KINASE"/>
    <property type="match status" value="1"/>
</dbReference>
<gene>
    <name evidence="8" type="ORF">SAMN05661012_03094</name>
</gene>
<reference evidence="8 9" key="1">
    <citation type="submission" date="2016-11" db="EMBL/GenBank/DDBJ databases">
        <authorList>
            <person name="Jaros S."/>
            <person name="Januszkiewicz K."/>
            <person name="Wedrychowicz H."/>
        </authorList>
    </citation>
    <scope>NUCLEOTIDE SEQUENCE [LARGE SCALE GENOMIC DNA]</scope>
    <source>
        <strain evidence="8 9">DSM 784</strain>
    </source>
</reference>
<evidence type="ECO:0000256" key="3">
    <source>
        <dbReference type="ARBA" id="ARBA00022553"/>
    </source>
</evidence>
<dbReference type="SUPFAM" id="SSF47384">
    <property type="entry name" value="Homodimeric domain of signal transducing histidine kinase"/>
    <property type="match status" value="1"/>
</dbReference>
<dbReference type="PANTHER" id="PTHR43711:SF26">
    <property type="entry name" value="SENSOR HISTIDINE KINASE RCSC"/>
    <property type="match status" value="1"/>
</dbReference>
<dbReference type="Pfam" id="PF02518">
    <property type="entry name" value="HATPase_c"/>
    <property type="match status" value="1"/>
</dbReference>
<feature type="domain" description="Histidine kinase" evidence="7">
    <location>
        <begin position="32"/>
        <end position="249"/>
    </location>
</feature>
<evidence type="ECO:0000256" key="2">
    <source>
        <dbReference type="ARBA" id="ARBA00012438"/>
    </source>
</evidence>
<dbReference type="CDD" id="cd00082">
    <property type="entry name" value="HisKA"/>
    <property type="match status" value="1"/>
</dbReference>
<dbReference type="InterPro" id="IPR036097">
    <property type="entry name" value="HisK_dim/P_sf"/>
</dbReference>
<keyword evidence="4" id="KW-0808">Transferase</keyword>
<dbReference type="PROSITE" id="PS50109">
    <property type="entry name" value="HIS_KIN"/>
    <property type="match status" value="1"/>
</dbReference>
<dbReference type="InterPro" id="IPR003594">
    <property type="entry name" value="HATPase_dom"/>
</dbReference>
<evidence type="ECO:0000256" key="5">
    <source>
        <dbReference type="ARBA" id="ARBA00022777"/>
    </source>
</evidence>
<dbReference type="InterPro" id="IPR050736">
    <property type="entry name" value="Sensor_HK_Regulatory"/>
</dbReference>
<sequence length="252" mass="27927">MHVNRRHMKREETITSADAANLLNNASNIIAITSHEFKTPLTAISAVVELLAARLHSSQQMDAFYEKNLSRITTEIFRLNSMLDEMLTINSIMSGRMSLNKQVIDLVQLLTTLRSNYFADPEDTRSFELLVTGIPQGIYADTNQLTRIFMNLVGNAFKFSREKAPVVTVDFEAQQVTIRVTDDGIGIPAADLPQLFTPFFRASNVNEIAGTGLGLSIVKTFVQENNGTITVESVVGEGSTFTLSFLYHSDSL</sequence>
<dbReference type="Proteomes" id="UP000183788">
    <property type="component" value="Unassembled WGS sequence"/>
</dbReference>
<evidence type="ECO:0000313" key="9">
    <source>
        <dbReference type="Proteomes" id="UP000183788"/>
    </source>
</evidence>
<proteinExistence type="predicted"/>
<evidence type="ECO:0000313" key="8">
    <source>
        <dbReference type="EMBL" id="SFW63573.1"/>
    </source>
</evidence>
<dbReference type="InterPro" id="IPR003661">
    <property type="entry name" value="HisK_dim/P_dom"/>
</dbReference>
<dbReference type="GO" id="GO:0000155">
    <property type="term" value="F:phosphorelay sensor kinase activity"/>
    <property type="evidence" value="ECO:0007669"/>
    <property type="project" value="InterPro"/>
</dbReference>
<comment type="catalytic activity">
    <reaction evidence="1">
        <text>ATP + protein L-histidine = ADP + protein N-phospho-L-histidine.</text>
        <dbReference type="EC" id="2.7.13.3"/>
    </reaction>
</comment>
<keyword evidence="3" id="KW-0597">Phosphoprotein</keyword>
<dbReference type="InterPro" id="IPR036890">
    <property type="entry name" value="HATPase_C_sf"/>
</dbReference>
<dbReference type="InterPro" id="IPR004358">
    <property type="entry name" value="Sig_transdc_His_kin-like_C"/>
</dbReference>
<dbReference type="EMBL" id="FPIZ01000009">
    <property type="protein sequence ID" value="SFW63573.1"/>
    <property type="molecule type" value="Genomic_DNA"/>
</dbReference>
<dbReference type="AlphaFoldDB" id="A0A1K1QUY2"/>
<keyword evidence="6" id="KW-0902">Two-component regulatory system</keyword>
<keyword evidence="5 8" id="KW-0418">Kinase</keyword>
<evidence type="ECO:0000256" key="6">
    <source>
        <dbReference type="ARBA" id="ARBA00023012"/>
    </source>
</evidence>
<dbReference type="Pfam" id="PF00512">
    <property type="entry name" value="HisKA"/>
    <property type="match status" value="1"/>
</dbReference>
<dbReference type="Gene3D" id="1.10.287.130">
    <property type="match status" value="1"/>
</dbReference>
<evidence type="ECO:0000259" key="7">
    <source>
        <dbReference type="PROSITE" id="PS50109"/>
    </source>
</evidence>
<evidence type="ECO:0000256" key="4">
    <source>
        <dbReference type="ARBA" id="ARBA00022679"/>
    </source>
</evidence>
<accession>A0A1K1QUY2</accession>
<dbReference type="SUPFAM" id="SSF55874">
    <property type="entry name" value="ATPase domain of HSP90 chaperone/DNA topoisomerase II/histidine kinase"/>
    <property type="match status" value="1"/>
</dbReference>
<dbReference type="PRINTS" id="PR00344">
    <property type="entry name" value="BCTRLSENSOR"/>
</dbReference>
<dbReference type="STRING" id="1004.SAMN05661012_03094"/>
<dbReference type="SMART" id="SM00388">
    <property type="entry name" value="HisKA"/>
    <property type="match status" value="1"/>
</dbReference>
<evidence type="ECO:0000256" key="1">
    <source>
        <dbReference type="ARBA" id="ARBA00000085"/>
    </source>
</evidence>
<dbReference type="InterPro" id="IPR005467">
    <property type="entry name" value="His_kinase_dom"/>
</dbReference>
<dbReference type="Gene3D" id="3.30.565.10">
    <property type="entry name" value="Histidine kinase-like ATPase, C-terminal domain"/>
    <property type="match status" value="1"/>
</dbReference>
<dbReference type="CDD" id="cd00075">
    <property type="entry name" value="HATPase"/>
    <property type="match status" value="1"/>
</dbReference>
<dbReference type="EC" id="2.7.13.3" evidence="2"/>
<name>A0A1K1QUY2_9BACT</name>
<dbReference type="OrthoDB" id="9808408at2"/>
<organism evidence="8 9">
    <name type="scientific">Chitinophaga sancti</name>
    <dbReference type="NCBI Taxonomy" id="1004"/>
    <lineage>
        <taxon>Bacteria</taxon>
        <taxon>Pseudomonadati</taxon>
        <taxon>Bacteroidota</taxon>
        <taxon>Chitinophagia</taxon>
        <taxon>Chitinophagales</taxon>
        <taxon>Chitinophagaceae</taxon>
        <taxon>Chitinophaga</taxon>
    </lineage>
</organism>
<protein>
    <recommendedName>
        <fullName evidence="2">histidine kinase</fullName>
        <ecNumber evidence="2">2.7.13.3</ecNumber>
    </recommendedName>
</protein>
<dbReference type="SMART" id="SM00387">
    <property type="entry name" value="HATPase_c"/>
    <property type="match status" value="1"/>
</dbReference>